<evidence type="ECO:0000313" key="1">
    <source>
        <dbReference type="EMBL" id="GAK57415.1"/>
    </source>
</evidence>
<sequence length="1097" mass="120773">MTVQPARITEGRTATVTVKLSDAADGVSVTLNIDSLHSADLTITTTNPKPSESGGIATFTIQAVVDTLEEGLENAILTATATGYTSATADVFIRDSGEMSGDTLTFPSFVLHASYDWLHNFSDNNQSASGAAGDPDSDNFNKLIMIDSNLFPIYTALQGDAEMPNVVMRNWTSGPGIYSPSVNDYMNRSVAAAADYINVTSKIPFGYGATDSLDAVGMRSYLQWVYALDPANHNFRRYKFIKIQDSVPDVPYWDSSVGIFEDKSNDPDFEGTADKGIDCPQCDPDFWYVVNYNQSVVAYDKKCPSTCYDDGTDTKFLIYAKKQNDGMTSSDIDPPVRFQVPVSAQTIDTQSTVDVSMNLKGFKTANDATMSFILNADSVESTCQQTTNANTDNSNYGLNNGGCGSTNGSCRMVVTVSFDDVPTSCASNCNSQYCYMTIDMKPLDKNHGGWFIELPNYEPPKEKDNAFRIPVVGYDNITGGEWDMLTDTEKQKKIETRWGNIAGYLDVMPPRSYPGYVNYTARVGYGYQTNTTFSSADNVRFKDPRDIAVYRDYFDQANGGPVYIFVADTSNSRIQVFMNATGVAGDPGAAFPIRPVRVKGPNDNSAKTYYKSNELGMRIYSSNGESVRFGDGRKADWRQYTTMPGDTFVNISAGKGEFYYPHSIAVDQDPDTKDVYLFVADTFNHRIQVFRDVSGVSSQAITAKKFDFKFEAGWGTYPLQTSEFMTNPGAYNFRYPKGLSVARFKNNSSLLYVVDSKDYRLMKYEIGENGDGGIKGVVVSNGYGFNGTYNSDGSPRFVKDLLDKAGKPLIKHVDGPGFWNPQDVATGYSGFFNYTSPHGRGTKFLNNYMVYVTDYARNMTSITRNRLNTRVMQFIEVPGVYKSISGAWIPWQTEVYSTATTLFPKGALGQSVYGITDGVYNSTGAANSTGASGNVPGRFGYFTDRPVGITALQWNTLKPIDIRVVDSTKSYLPGESLPLNTPLRIGVSSRKLSFGYPETNRIMFTGYSSEWTELTGRWDATDAGRVHLFCYDKTGKYISGSHKWVSALNNKGVLFTPPFLVTLSPPTCTSPGFVKIVVEDVDFNDSARTGTAFYGVK</sequence>
<dbReference type="InterPro" id="IPR011042">
    <property type="entry name" value="6-blade_b-propeller_TolB-like"/>
</dbReference>
<gene>
    <name evidence="1" type="ORF">U27_04382</name>
</gene>
<evidence type="ECO:0000313" key="2">
    <source>
        <dbReference type="Proteomes" id="UP000030661"/>
    </source>
</evidence>
<dbReference type="AlphaFoldDB" id="A0A081BYL0"/>
<dbReference type="EMBL" id="DF820466">
    <property type="protein sequence ID" value="GAK57415.1"/>
    <property type="molecule type" value="Genomic_DNA"/>
</dbReference>
<dbReference type="HOGENOM" id="CLU_283658_0_0_0"/>
<organism evidence="1">
    <name type="scientific">Vecturithrix granuli</name>
    <dbReference type="NCBI Taxonomy" id="1499967"/>
    <lineage>
        <taxon>Bacteria</taxon>
        <taxon>Candidatus Moduliflexota</taxon>
        <taxon>Candidatus Vecturitrichia</taxon>
        <taxon>Candidatus Vecturitrichales</taxon>
        <taxon>Candidatus Vecturitrichaceae</taxon>
        <taxon>Candidatus Vecturithrix</taxon>
    </lineage>
</organism>
<proteinExistence type="predicted"/>
<dbReference type="Gene3D" id="2.120.10.30">
    <property type="entry name" value="TolB, C-terminal domain"/>
    <property type="match status" value="1"/>
</dbReference>
<reference evidence="1" key="1">
    <citation type="journal article" date="2015" name="PeerJ">
        <title>First genomic representation of candidate bacterial phylum KSB3 points to enhanced environmental sensing as a trigger of wastewater bulking.</title>
        <authorList>
            <person name="Sekiguchi Y."/>
            <person name="Ohashi A."/>
            <person name="Parks D.H."/>
            <person name="Yamauchi T."/>
            <person name="Tyson G.W."/>
            <person name="Hugenholtz P."/>
        </authorList>
    </citation>
    <scope>NUCLEOTIDE SEQUENCE [LARGE SCALE GENOMIC DNA]</scope>
</reference>
<dbReference type="Proteomes" id="UP000030661">
    <property type="component" value="Unassembled WGS sequence"/>
</dbReference>
<name>A0A081BYL0_VECG1</name>
<protein>
    <submittedName>
        <fullName evidence="1">Cell surface protein</fullName>
    </submittedName>
</protein>
<dbReference type="STRING" id="1499967.U27_04382"/>
<keyword evidence="2" id="KW-1185">Reference proteome</keyword>
<accession>A0A081BYL0</accession>